<proteinExistence type="predicted"/>
<dbReference type="Gene3D" id="2.160.10.10">
    <property type="entry name" value="Hexapeptide repeat proteins"/>
    <property type="match status" value="1"/>
</dbReference>
<name>A0A923EAA8_CLOTT</name>
<organism evidence="1 2">
    <name type="scientific">Clostridium tetanomorphum</name>
    <dbReference type="NCBI Taxonomy" id="1553"/>
    <lineage>
        <taxon>Bacteria</taxon>
        <taxon>Bacillati</taxon>
        <taxon>Bacillota</taxon>
        <taxon>Clostridia</taxon>
        <taxon>Eubacteriales</taxon>
        <taxon>Clostridiaceae</taxon>
        <taxon>Clostridium</taxon>
    </lineage>
</organism>
<dbReference type="InterPro" id="IPR050484">
    <property type="entry name" value="Transf_Hexapept/Carb_Anhydrase"/>
</dbReference>
<gene>
    <name evidence="1" type="ORF">HGG79_02710</name>
</gene>
<keyword evidence="2" id="KW-1185">Reference proteome</keyword>
<evidence type="ECO:0000313" key="1">
    <source>
        <dbReference type="EMBL" id="MBC2396693.1"/>
    </source>
</evidence>
<dbReference type="InterPro" id="IPR011004">
    <property type="entry name" value="Trimer_LpxA-like_sf"/>
</dbReference>
<accession>A0A923EAA8</accession>
<dbReference type="AlphaFoldDB" id="A0A923EAA8"/>
<dbReference type="PANTHER" id="PTHR13061:SF29">
    <property type="entry name" value="GAMMA CARBONIC ANHYDRASE-LIKE 1, MITOCHONDRIAL-RELATED"/>
    <property type="match status" value="1"/>
</dbReference>
<dbReference type="SUPFAM" id="SSF51161">
    <property type="entry name" value="Trimeric LpxA-like enzymes"/>
    <property type="match status" value="1"/>
</dbReference>
<reference evidence="1 2" key="1">
    <citation type="submission" date="2020-04" db="EMBL/GenBank/DDBJ databases">
        <title>Genomic insights into acetone-butanol-ethanol (ABE) fermentation by sequencing solventogenic clostridia strains.</title>
        <authorList>
            <person name="Brown S."/>
        </authorList>
    </citation>
    <scope>NUCLEOTIDE SEQUENCE [LARGE SCALE GENOMIC DNA]</scope>
    <source>
        <strain evidence="1 2">DJ011</strain>
    </source>
</reference>
<dbReference type="RefSeq" id="WP_035149119.1">
    <property type="nucleotide sequence ID" value="NZ_JAAZWO010000002.1"/>
</dbReference>
<evidence type="ECO:0000313" key="2">
    <source>
        <dbReference type="Proteomes" id="UP000563151"/>
    </source>
</evidence>
<sequence length="168" mass="18235">MIYSFNEKKPNVHDNCFIANSADIIGDVYLEENSNIWFGTVIRGDTNEIVVGKNTNVQDNCILHVDSIAPLNIGNNVTIGHGVILHGCNIGNCSLIGMGSIVLNNAKIGDYTILGAGSLVTEGKEIPSGVLCMGSPAKVVRYLTEEEKIKIRESAKHYVGLSQEYRKL</sequence>
<dbReference type="PANTHER" id="PTHR13061">
    <property type="entry name" value="DYNACTIN SUBUNIT P25"/>
    <property type="match status" value="1"/>
</dbReference>
<dbReference type="CDD" id="cd04645">
    <property type="entry name" value="LbH_gamma_CA_like"/>
    <property type="match status" value="1"/>
</dbReference>
<dbReference type="EMBL" id="JAAZWO010000002">
    <property type="protein sequence ID" value="MBC2396693.1"/>
    <property type="molecule type" value="Genomic_DNA"/>
</dbReference>
<dbReference type="Proteomes" id="UP000563151">
    <property type="component" value="Unassembled WGS sequence"/>
</dbReference>
<dbReference type="Pfam" id="PF00132">
    <property type="entry name" value="Hexapep"/>
    <property type="match status" value="2"/>
</dbReference>
<dbReference type="InterPro" id="IPR047324">
    <property type="entry name" value="LbH_gamma_CA-like"/>
</dbReference>
<protein>
    <submittedName>
        <fullName evidence="1">Gamma carbonic anhydrase family protein</fullName>
    </submittedName>
</protein>
<comment type="caution">
    <text evidence="1">The sequence shown here is derived from an EMBL/GenBank/DDBJ whole genome shotgun (WGS) entry which is preliminary data.</text>
</comment>
<dbReference type="InterPro" id="IPR001451">
    <property type="entry name" value="Hexapep"/>
</dbReference>